<feature type="domain" description="Transcription elongation factor Eaf N-terminal" evidence="2">
    <location>
        <begin position="26"/>
        <end position="128"/>
    </location>
</feature>
<dbReference type="EMBL" id="MU006090">
    <property type="protein sequence ID" value="KAF2842037.1"/>
    <property type="molecule type" value="Genomic_DNA"/>
</dbReference>
<comment type="caution">
    <text evidence="3">The sequence shown here is derived from an EMBL/GenBank/DDBJ whole genome shotgun (WGS) entry which is preliminary data.</text>
</comment>
<dbReference type="AlphaFoldDB" id="A0A9P4VUJ5"/>
<gene>
    <name evidence="3" type="ORF">M501DRAFT_968225</name>
</gene>
<evidence type="ECO:0000259" key="2">
    <source>
        <dbReference type="Pfam" id="PF09816"/>
    </source>
</evidence>
<dbReference type="Proteomes" id="UP000799429">
    <property type="component" value="Unassembled WGS sequence"/>
</dbReference>
<feature type="compositionally biased region" description="Acidic residues" evidence="1">
    <location>
        <begin position="162"/>
        <end position="175"/>
    </location>
</feature>
<feature type="region of interest" description="Disordered" evidence="1">
    <location>
        <begin position="144"/>
        <end position="387"/>
    </location>
</feature>
<evidence type="ECO:0000313" key="4">
    <source>
        <dbReference type="Proteomes" id="UP000799429"/>
    </source>
</evidence>
<feature type="region of interest" description="Disordered" evidence="1">
    <location>
        <begin position="473"/>
        <end position="497"/>
    </location>
</feature>
<evidence type="ECO:0000256" key="1">
    <source>
        <dbReference type="SAM" id="MobiDB-lite"/>
    </source>
</evidence>
<keyword evidence="4" id="KW-1185">Reference proteome</keyword>
<organism evidence="3 4">
    <name type="scientific">Patellaria atrata CBS 101060</name>
    <dbReference type="NCBI Taxonomy" id="1346257"/>
    <lineage>
        <taxon>Eukaryota</taxon>
        <taxon>Fungi</taxon>
        <taxon>Dikarya</taxon>
        <taxon>Ascomycota</taxon>
        <taxon>Pezizomycotina</taxon>
        <taxon>Dothideomycetes</taxon>
        <taxon>Dothideomycetes incertae sedis</taxon>
        <taxon>Patellariales</taxon>
        <taxon>Patellariaceae</taxon>
        <taxon>Patellaria</taxon>
    </lineage>
</organism>
<feature type="compositionally biased region" description="Polar residues" evidence="1">
    <location>
        <begin position="34"/>
        <end position="47"/>
    </location>
</feature>
<evidence type="ECO:0000313" key="3">
    <source>
        <dbReference type="EMBL" id="KAF2842037.1"/>
    </source>
</evidence>
<dbReference type="OrthoDB" id="125903at2759"/>
<sequence length="497" mass="53447">MASPAVTSPSSKVPLKVDPYTKARFTLQLGEGITNPSGSNTNYNSVKVNHKPSQEPTASRTSIVAETSEDNYTLTVTDQETTKSSTYAYNGGKTDLKKTYVLVFDPEKQTATLEPLSSAYAFNLTSTPWEQSSSKLCKTYPQLQPHKETEERIHDGDTQDTAMDEDSSGEPDENNPYDYRHFLTKSTRSPSVEPTPLSGLNTPRPDAGRLTPLPTPSGRKAGQTSLKPAPRTQKATVAPRKRKTETLITAKSSNTRAAVPKATKVPSVRLDRRASTRPGLSDPPPAKAAVKGKPKPAVKSQEYVHSSTEESEADANMDAEEGTDADADGEDDGDGLTIDFGDSGPGKHRGRAGLATLPLPDTPADGPISLRSAANSASPGSTMHTPAHYGAAKHNEEVIDFGDMEEDGPGNDEEDVYADQDEALDDDVDGFDLGPPAHAQEKNIGLGVEGVATEPMYEDDEDADFEAELMQGLVDQDDDEMDFEHGMAEESEESEEE</sequence>
<feature type="compositionally biased region" description="Acidic residues" evidence="1">
    <location>
        <begin position="309"/>
        <end position="334"/>
    </location>
</feature>
<accession>A0A9P4VUJ5</accession>
<feature type="region of interest" description="Disordered" evidence="1">
    <location>
        <begin position="30"/>
        <end position="61"/>
    </location>
</feature>
<feature type="compositionally biased region" description="Polar residues" evidence="1">
    <location>
        <begin position="372"/>
        <end position="384"/>
    </location>
</feature>
<dbReference type="Pfam" id="PF09816">
    <property type="entry name" value="EAF"/>
    <property type="match status" value="1"/>
</dbReference>
<feature type="compositionally biased region" description="Polar residues" evidence="1">
    <location>
        <begin position="246"/>
        <end position="256"/>
    </location>
</feature>
<reference evidence="3" key="1">
    <citation type="journal article" date="2020" name="Stud. Mycol.">
        <title>101 Dothideomycetes genomes: a test case for predicting lifestyles and emergence of pathogens.</title>
        <authorList>
            <person name="Haridas S."/>
            <person name="Albert R."/>
            <person name="Binder M."/>
            <person name="Bloem J."/>
            <person name="Labutti K."/>
            <person name="Salamov A."/>
            <person name="Andreopoulos B."/>
            <person name="Baker S."/>
            <person name="Barry K."/>
            <person name="Bills G."/>
            <person name="Bluhm B."/>
            <person name="Cannon C."/>
            <person name="Castanera R."/>
            <person name="Culley D."/>
            <person name="Daum C."/>
            <person name="Ezra D."/>
            <person name="Gonzalez J."/>
            <person name="Henrissat B."/>
            <person name="Kuo A."/>
            <person name="Liang C."/>
            <person name="Lipzen A."/>
            <person name="Lutzoni F."/>
            <person name="Magnuson J."/>
            <person name="Mondo S."/>
            <person name="Nolan M."/>
            <person name="Ohm R."/>
            <person name="Pangilinan J."/>
            <person name="Park H.-J."/>
            <person name="Ramirez L."/>
            <person name="Alfaro M."/>
            <person name="Sun H."/>
            <person name="Tritt A."/>
            <person name="Yoshinaga Y."/>
            <person name="Zwiers L.-H."/>
            <person name="Turgeon B."/>
            <person name="Goodwin S."/>
            <person name="Spatafora J."/>
            <person name="Crous P."/>
            <person name="Grigoriev I."/>
        </authorList>
    </citation>
    <scope>NUCLEOTIDE SEQUENCE</scope>
    <source>
        <strain evidence="3">CBS 101060</strain>
    </source>
</reference>
<protein>
    <recommendedName>
        <fullName evidence="2">Transcription elongation factor Eaf N-terminal domain-containing protein</fullName>
    </recommendedName>
</protein>
<dbReference type="InterPro" id="IPR019194">
    <property type="entry name" value="Tscrpt_elong_fac_Eaf_N"/>
</dbReference>
<name>A0A9P4VUJ5_9PEZI</name>
<feature type="compositionally biased region" description="Basic and acidic residues" evidence="1">
    <location>
        <begin position="145"/>
        <end position="157"/>
    </location>
</feature>
<proteinExistence type="predicted"/>